<feature type="domain" description="SLH" evidence="1">
    <location>
        <begin position="35"/>
        <end position="97"/>
    </location>
</feature>
<accession>A0A398CY42</accession>
<dbReference type="InterPro" id="IPR001119">
    <property type="entry name" value="SLH_dom"/>
</dbReference>
<sequence length="901" mass="95937">MNKETSRLKQGMIGLTAAALITTGVLGTGASSFAASNPFSDVAAGHWAEKHITKLALQGIVLGSNGKFRPSDKVTRQEAIIIALKFMGLADQVDDSGVLAFPSSLVIKDDYKKFLKAAFLNKLLIPEEEIALAESEKGKKWGYEPASREWLTRLLVRAIGKQEEAASNTGSTAFADDSSIDDALRGYVKVAVSEGLVSGMTATTFEPKTAVNRAMIARLFSLAEAKTKVAYSGQASGTIIDVSDTSITVLHDDGTINERVLTPDTVFYRFDSDKPITIADLKLFGKASLISDGDGAIGYVEQTDDTPQVKSYDGTLTLKNTTTGKLTLLIGEEYKPFTYDLLHPPVIKDFTGKTISAADLPVNVDVSVQVDTIRAEGKVLTVTVKQAVENKSGSGTVVAWDPAALSLEVKDAVSGVTEKLKVSTQATYVRGDVPVKADNLKVGDAISYDVKLGAVSSVQIAQAAVTSVTGKFVSLNKSEKIITYNDGKGLASKYVIDYPSVKIDGMTDATVEDLQKDDQVTLSLNDADKVTQIAVNDRSVIVTSATVAGYIADTRTLSLIDAAGKTRNLILPSNVRYDMNGTSLTEASALALVGVKGKKIVVAYSGENVVYVSIVAKYNGTVVENNTSSRTLKISLTGTTNQTVTVPYSYPAVEWFGTNAKTYADVKVGDVVSVLLNGNQDQASIIQMQKTVQLEIVSVDAINNKIRTKRADGVLDDWYIATSIGLQDESGNAASLGAFTAGAVANVTFVGNTPVKFKQVSVQYGTIKSVNTAASTVELTLPNGSTVTKSVGASPLITINGATSSTLSSVQANDRVEIRKDESERTVIQVVPALSKVVWTVELSTRTLNVKRANLTENYSFPVPAQAYIHQGATTLTLSDLKPDDTIKLYILRGVVVEVSK</sequence>
<reference evidence="2 3" key="1">
    <citation type="submission" date="2018-09" db="EMBL/GenBank/DDBJ databases">
        <title>Cohnella cavernae sp. nov., isolated from a karst cave.</title>
        <authorList>
            <person name="Zhu H."/>
        </authorList>
    </citation>
    <scope>NUCLEOTIDE SEQUENCE [LARGE SCALE GENOMIC DNA]</scope>
    <source>
        <strain evidence="2 3">K2E09-144</strain>
    </source>
</reference>
<dbReference type="Proteomes" id="UP000266340">
    <property type="component" value="Unassembled WGS sequence"/>
</dbReference>
<protein>
    <submittedName>
        <fullName evidence="2">S-layer homology domain-containing protein</fullName>
    </submittedName>
</protein>
<feature type="domain" description="SLH" evidence="1">
    <location>
        <begin position="171"/>
        <end position="234"/>
    </location>
</feature>
<keyword evidence="3" id="KW-1185">Reference proteome</keyword>
<evidence type="ECO:0000259" key="1">
    <source>
        <dbReference type="PROSITE" id="PS51272"/>
    </source>
</evidence>
<evidence type="ECO:0000313" key="2">
    <source>
        <dbReference type="EMBL" id="RIE04707.1"/>
    </source>
</evidence>
<name>A0A398CY42_9BACL</name>
<dbReference type="Pfam" id="PF00395">
    <property type="entry name" value="SLH"/>
    <property type="match status" value="2"/>
</dbReference>
<dbReference type="RefSeq" id="WP_119147906.1">
    <property type="nucleotide sequence ID" value="NZ_JBHSOV010000005.1"/>
</dbReference>
<dbReference type="EMBL" id="QXJM01000023">
    <property type="protein sequence ID" value="RIE04707.1"/>
    <property type="molecule type" value="Genomic_DNA"/>
</dbReference>
<proteinExistence type="predicted"/>
<dbReference type="AlphaFoldDB" id="A0A398CY42"/>
<dbReference type="PROSITE" id="PS51272">
    <property type="entry name" value="SLH"/>
    <property type="match status" value="2"/>
</dbReference>
<organism evidence="2 3">
    <name type="scientific">Cohnella faecalis</name>
    <dbReference type="NCBI Taxonomy" id="2315694"/>
    <lineage>
        <taxon>Bacteria</taxon>
        <taxon>Bacillati</taxon>
        <taxon>Bacillota</taxon>
        <taxon>Bacilli</taxon>
        <taxon>Bacillales</taxon>
        <taxon>Paenibacillaceae</taxon>
        <taxon>Cohnella</taxon>
    </lineage>
</organism>
<gene>
    <name evidence="2" type="ORF">D3H35_04275</name>
</gene>
<evidence type="ECO:0000313" key="3">
    <source>
        <dbReference type="Proteomes" id="UP000266340"/>
    </source>
</evidence>
<dbReference type="OrthoDB" id="2611444at2"/>
<comment type="caution">
    <text evidence="2">The sequence shown here is derived from an EMBL/GenBank/DDBJ whole genome shotgun (WGS) entry which is preliminary data.</text>
</comment>